<dbReference type="EMBL" id="JACGXP010000001">
    <property type="protein sequence ID" value="MBA8989481.1"/>
    <property type="molecule type" value="Genomic_DNA"/>
</dbReference>
<dbReference type="GO" id="GO:0016779">
    <property type="term" value="F:nucleotidyltransferase activity"/>
    <property type="evidence" value="ECO:0007669"/>
    <property type="project" value="TreeGrafter"/>
</dbReference>
<dbReference type="InterPro" id="IPR025877">
    <property type="entry name" value="MobA-like_NTP_Trfase"/>
</dbReference>
<evidence type="ECO:0000259" key="2">
    <source>
        <dbReference type="Pfam" id="PF12804"/>
    </source>
</evidence>
<reference evidence="3 4" key="1">
    <citation type="submission" date="2020-07" db="EMBL/GenBank/DDBJ databases">
        <title>Above-ground endophytic microbial communities from plants in different locations in the United States.</title>
        <authorList>
            <person name="Frank C."/>
        </authorList>
    </citation>
    <scope>NUCLEOTIDE SEQUENCE [LARGE SCALE GENOMIC DNA]</scope>
    <source>
        <strain evidence="3 4">WPL5_2</strain>
    </source>
</reference>
<dbReference type="AlphaFoldDB" id="A0AAW3T2P7"/>
<accession>A0AAW3T2P7</accession>
<gene>
    <name evidence="3" type="ORF">FHW23_000713</name>
</gene>
<sequence>MSDIDAVLLAGGRARRLQGIDKAMLVVDGRVLLAHALDAVGAARSRVVVGPFRDGFPTDVRWAREHPPFGGPVTALAAGLEALRTSGGTAPLVVVLATDLPAAGAAVEALRESIDAAAVDRDGPHDSANADGWVAVDPDGQRQPLLAVYRATALTAAIARLRGSRRGLDGASMRDLLAGLRLLAVPLPGALTADIDTPQQRDAALGVASAHRPGAV</sequence>
<name>A0AAW3T2P7_9MICO</name>
<organism evidence="3 4">
    <name type="scientific">Curtobacterium pusillum</name>
    <dbReference type="NCBI Taxonomy" id="69373"/>
    <lineage>
        <taxon>Bacteria</taxon>
        <taxon>Bacillati</taxon>
        <taxon>Actinomycetota</taxon>
        <taxon>Actinomycetes</taxon>
        <taxon>Micrococcales</taxon>
        <taxon>Microbacteriaceae</taxon>
        <taxon>Curtobacterium</taxon>
    </lineage>
</organism>
<dbReference type="PANTHER" id="PTHR19136:SF81">
    <property type="entry name" value="MOLYBDENUM COFACTOR GUANYLYLTRANSFERASE"/>
    <property type="match status" value="1"/>
</dbReference>
<evidence type="ECO:0000256" key="1">
    <source>
        <dbReference type="ARBA" id="ARBA00022679"/>
    </source>
</evidence>
<evidence type="ECO:0000313" key="3">
    <source>
        <dbReference type="EMBL" id="MBA8989481.1"/>
    </source>
</evidence>
<proteinExistence type="predicted"/>
<protein>
    <submittedName>
        <fullName evidence="3">Molybdopterin-guanine dinucleotide biosynthesis protein A</fullName>
    </submittedName>
</protein>
<keyword evidence="1" id="KW-0808">Transferase</keyword>
<dbReference type="InterPro" id="IPR029044">
    <property type="entry name" value="Nucleotide-diphossugar_trans"/>
</dbReference>
<feature type="domain" description="MobA-like NTP transferase" evidence="2">
    <location>
        <begin position="6"/>
        <end position="166"/>
    </location>
</feature>
<dbReference type="RefSeq" id="WP_182515176.1">
    <property type="nucleotide sequence ID" value="NZ_JACGXP010000001.1"/>
</dbReference>
<dbReference type="SUPFAM" id="SSF53448">
    <property type="entry name" value="Nucleotide-diphospho-sugar transferases"/>
    <property type="match status" value="1"/>
</dbReference>
<comment type="caution">
    <text evidence="3">The sequence shown here is derived from an EMBL/GenBank/DDBJ whole genome shotgun (WGS) entry which is preliminary data.</text>
</comment>
<evidence type="ECO:0000313" key="4">
    <source>
        <dbReference type="Proteomes" id="UP000590225"/>
    </source>
</evidence>
<dbReference type="PANTHER" id="PTHR19136">
    <property type="entry name" value="MOLYBDENUM COFACTOR GUANYLYLTRANSFERASE"/>
    <property type="match status" value="1"/>
</dbReference>
<dbReference type="Proteomes" id="UP000590225">
    <property type="component" value="Unassembled WGS sequence"/>
</dbReference>
<dbReference type="Pfam" id="PF12804">
    <property type="entry name" value="NTP_transf_3"/>
    <property type="match status" value="1"/>
</dbReference>
<dbReference type="Gene3D" id="3.90.550.10">
    <property type="entry name" value="Spore Coat Polysaccharide Biosynthesis Protein SpsA, Chain A"/>
    <property type="match status" value="1"/>
</dbReference>